<evidence type="ECO:0000313" key="1">
    <source>
        <dbReference type="EMBL" id="CAG9945593.1"/>
    </source>
</evidence>
<evidence type="ECO:0000313" key="2">
    <source>
        <dbReference type="Proteomes" id="UP000836387"/>
    </source>
</evidence>
<keyword evidence="2" id="KW-1185">Reference proteome</keyword>
<dbReference type="EMBL" id="CADEHS020000009">
    <property type="protein sequence ID" value="CAG9945593.1"/>
    <property type="molecule type" value="Genomic_DNA"/>
</dbReference>
<gene>
    <name evidence="1" type="ORF">CRV2_00012331</name>
</gene>
<name>A0ACA9TXG2_BIOOC</name>
<accession>A0ACA9TXG2</accession>
<organism evidence="1 2">
    <name type="scientific">Clonostachys rosea f. rosea IK726</name>
    <dbReference type="NCBI Taxonomy" id="1349383"/>
    <lineage>
        <taxon>Eukaryota</taxon>
        <taxon>Fungi</taxon>
        <taxon>Dikarya</taxon>
        <taxon>Ascomycota</taxon>
        <taxon>Pezizomycotina</taxon>
        <taxon>Sordariomycetes</taxon>
        <taxon>Hypocreomycetidae</taxon>
        <taxon>Hypocreales</taxon>
        <taxon>Bionectriaceae</taxon>
        <taxon>Clonostachys</taxon>
    </lineage>
</organism>
<reference evidence="1" key="1">
    <citation type="submission" date="2020-04" db="EMBL/GenBank/DDBJ databases">
        <authorList>
            <person name="Broberg M."/>
        </authorList>
    </citation>
    <scope>NUCLEOTIDE SEQUENCE</scope>
</reference>
<protein>
    <submittedName>
        <fullName evidence="1">Uncharacterized protein</fullName>
    </submittedName>
</protein>
<sequence length="145" mass="16239">MLQYQTLRGLRYTIEQKYAIVDHNRTATVQVPSAVMWELLSTEAEPTSYTGQDFPSCELSAATLRELETIVPPGAENEQGQSTSGGGVDEFDEPYLADLVSSSLYLHDWHAFKTFGLRRRQHEADGLAHGGEIVSHVLNQAFRRQ</sequence>
<reference evidence="1" key="2">
    <citation type="submission" date="2021-10" db="EMBL/GenBank/DDBJ databases">
        <authorList>
            <person name="Piombo E."/>
        </authorList>
    </citation>
    <scope>NUCLEOTIDE SEQUENCE</scope>
</reference>
<dbReference type="Proteomes" id="UP000836387">
    <property type="component" value="Unassembled WGS sequence"/>
</dbReference>
<proteinExistence type="predicted"/>
<comment type="caution">
    <text evidence="1">The sequence shown here is derived from an EMBL/GenBank/DDBJ whole genome shotgun (WGS) entry which is preliminary data.</text>
</comment>